<evidence type="ECO:0000313" key="1">
    <source>
        <dbReference type="EMBL" id="KAK0455577.1"/>
    </source>
</evidence>
<dbReference type="Proteomes" id="UP001175211">
    <property type="component" value="Unassembled WGS sequence"/>
</dbReference>
<organism evidence="1 2">
    <name type="scientific">Armillaria tabescens</name>
    <name type="common">Ringless honey mushroom</name>
    <name type="synonym">Agaricus tabescens</name>
    <dbReference type="NCBI Taxonomy" id="1929756"/>
    <lineage>
        <taxon>Eukaryota</taxon>
        <taxon>Fungi</taxon>
        <taxon>Dikarya</taxon>
        <taxon>Basidiomycota</taxon>
        <taxon>Agaricomycotina</taxon>
        <taxon>Agaricomycetes</taxon>
        <taxon>Agaricomycetidae</taxon>
        <taxon>Agaricales</taxon>
        <taxon>Marasmiineae</taxon>
        <taxon>Physalacriaceae</taxon>
        <taxon>Desarmillaria</taxon>
    </lineage>
</organism>
<proteinExistence type="predicted"/>
<dbReference type="AlphaFoldDB" id="A0AA39K737"/>
<gene>
    <name evidence="1" type="ORF">EV420DRAFT_1644796</name>
</gene>
<dbReference type="GeneID" id="85361240"/>
<keyword evidence="2" id="KW-1185">Reference proteome</keyword>
<accession>A0AA39K737</accession>
<reference evidence="1" key="1">
    <citation type="submission" date="2023-06" db="EMBL/GenBank/DDBJ databases">
        <authorList>
            <consortium name="Lawrence Berkeley National Laboratory"/>
            <person name="Ahrendt S."/>
            <person name="Sahu N."/>
            <person name="Indic B."/>
            <person name="Wong-Bajracharya J."/>
            <person name="Merenyi Z."/>
            <person name="Ke H.-M."/>
            <person name="Monk M."/>
            <person name="Kocsube S."/>
            <person name="Drula E."/>
            <person name="Lipzen A."/>
            <person name="Balint B."/>
            <person name="Henrissat B."/>
            <person name="Andreopoulos B."/>
            <person name="Martin F.M."/>
            <person name="Harder C.B."/>
            <person name="Rigling D."/>
            <person name="Ford K.L."/>
            <person name="Foster G.D."/>
            <person name="Pangilinan J."/>
            <person name="Papanicolaou A."/>
            <person name="Barry K."/>
            <person name="LaButti K."/>
            <person name="Viragh M."/>
            <person name="Koriabine M."/>
            <person name="Yan M."/>
            <person name="Riley R."/>
            <person name="Champramary S."/>
            <person name="Plett K.L."/>
            <person name="Tsai I.J."/>
            <person name="Slot J."/>
            <person name="Sipos G."/>
            <person name="Plett J."/>
            <person name="Nagy L.G."/>
            <person name="Grigoriev I.V."/>
        </authorList>
    </citation>
    <scope>NUCLEOTIDE SEQUENCE</scope>
    <source>
        <strain evidence="1">CCBAS 213</strain>
    </source>
</reference>
<dbReference type="RefSeq" id="XP_060329087.1">
    <property type="nucleotide sequence ID" value="XM_060477692.1"/>
</dbReference>
<dbReference type="EMBL" id="JAUEPS010000025">
    <property type="protein sequence ID" value="KAK0455577.1"/>
    <property type="molecule type" value="Genomic_DNA"/>
</dbReference>
<evidence type="ECO:0000313" key="2">
    <source>
        <dbReference type="Proteomes" id="UP001175211"/>
    </source>
</evidence>
<dbReference type="Gene3D" id="3.30.420.10">
    <property type="entry name" value="Ribonuclease H-like superfamily/Ribonuclease H"/>
    <property type="match status" value="1"/>
</dbReference>
<dbReference type="InterPro" id="IPR036397">
    <property type="entry name" value="RNaseH_sf"/>
</dbReference>
<name>A0AA39K737_ARMTA</name>
<dbReference type="GO" id="GO:0003676">
    <property type="term" value="F:nucleic acid binding"/>
    <property type="evidence" value="ECO:0007669"/>
    <property type="project" value="InterPro"/>
</dbReference>
<protein>
    <submittedName>
        <fullName evidence="1">Uncharacterized protein</fullName>
    </submittedName>
</protein>
<sequence length="81" mass="9788">MMRKQHFETDVEEYRNKKRHELQTFKTHNTRGSSGLVTRPQWIIAFDSENIVLGMTEWLPKWKTKRTRVFKGKLWPANLDN</sequence>
<comment type="caution">
    <text evidence="1">The sequence shown here is derived from an EMBL/GenBank/DDBJ whole genome shotgun (WGS) entry which is preliminary data.</text>
</comment>